<evidence type="ECO:0000256" key="6">
    <source>
        <dbReference type="ARBA" id="ARBA00023136"/>
    </source>
</evidence>
<keyword evidence="6" id="KW-0472">Membrane</keyword>
<evidence type="ECO:0000256" key="3">
    <source>
        <dbReference type="ARBA" id="ARBA00022692"/>
    </source>
</evidence>
<proteinExistence type="inferred from homology"/>
<keyword evidence="5" id="KW-1133">Transmembrane helix</keyword>
<comment type="similarity">
    <text evidence="2">Belongs to the PC-esterase family. TBL subfamily.</text>
</comment>
<dbReference type="GO" id="GO:0016413">
    <property type="term" value="F:O-acetyltransferase activity"/>
    <property type="evidence" value="ECO:0000318"/>
    <property type="project" value="GO_Central"/>
</dbReference>
<dbReference type="Pfam" id="PF14416">
    <property type="entry name" value="PMR5N"/>
    <property type="match status" value="1"/>
</dbReference>
<evidence type="ECO:0000256" key="4">
    <source>
        <dbReference type="ARBA" id="ARBA00022968"/>
    </source>
</evidence>
<dbReference type="AlphaFoldDB" id="B9RI54"/>
<organism evidence="9 10">
    <name type="scientific">Ricinus communis</name>
    <name type="common">Castor bean</name>
    <dbReference type="NCBI Taxonomy" id="3988"/>
    <lineage>
        <taxon>Eukaryota</taxon>
        <taxon>Viridiplantae</taxon>
        <taxon>Streptophyta</taxon>
        <taxon>Embryophyta</taxon>
        <taxon>Tracheophyta</taxon>
        <taxon>Spermatophyta</taxon>
        <taxon>Magnoliopsida</taxon>
        <taxon>eudicotyledons</taxon>
        <taxon>Gunneridae</taxon>
        <taxon>Pentapetalae</taxon>
        <taxon>rosids</taxon>
        <taxon>fabids</taxon>
        <taxon>Malpighiales</taxon>
        <taxon>Euphorbiaceae</taxon>
        <taxon>Acalyphoideae</taxon>
        <taxon>Acalypheae</taxon>
        <taxon>Ricinus</taxon>
    </lineage>
</organism>
<dbReference type="InterPro" id="IPR025846">
    <property type="entry name" value="TBL_N"/>
</dbReference>
<feature type="domain" description="Trichome birefringence-like C-terminal" evidence="7">
    <location>
        <begin position="59"/>
        <end position="344"/>
    </location>
</feature>
<dbReference type="EMBL" id="EQ973781">
    <property type="protein sequence ID" value="EEF48826.1"/>
    <property type="molecule type" value="Genomic_DNA"/>
</dbReference>
<dbReference type="InterPro" id="IPR026057">
    <property type="entry name" value="TBL_C"/>
</dbReference>
<evidence type="ECO:0000259" key="7">
    <source>
        <dbReference type="Pfam" id="PF13839"/>
    </source>
</evidence>
<dbReference type="Pfam" id="PF13839">
    <property type="entry name" value="PC-Esterase"/>
    <property type="match status" value="1"/>
</dbReference>
<dbReference type="GO" id="GO:0016020">
    <property type="term" value="C:membrane"/>
    <property type="evidence" value="ECO:0007669"/>
    <property type="project" value="UniProtKB-SubCell"/>
</dbReference>
<dbReference type="eggNOG" id="ENOG502QPJ5">
    <property type="taxonomic scope" value="Eukaryota"/>
</dbReference>
<accession>B9RI54</accession>
<dbReference type="InterPro" id="IPR029962">
    <property type="entry name" value="TBL"/>
</dbReference>
<dbReference type="Proteomes" id="UP000008311">
    <property type="component" value="Unassembled WGS sequence"/>
</dbReference>
<name>B9RI54_RICCO</name>
<dbReference type="PANTHER" id="PTHR32285:SF246">
    <property type="entry name" value="XYLOGLUCAN O-ACETYLTRANSFERASE 3"/>
    <property type="match status" value="1"/>
</dbReference>
<keyword evidence="10" id="KW-1185">Reference proteome</keyword>
<evidence type="ECO:0000256" key="1">
    <source>
        <dbReference type="ARBA" id="ARBA00004167"/>
    </source>
</evidence>
<dbReference type="InParanoid" id="B9RI54"/>
<evidence type="ECO:0000313" key="9">
    <source>
        <dbReference type="EMBL" id="EEF48826.1"/>
    </source>
</evidence>
<keyword evidence="3" id="KW-0812">Transmembrane</keyword>
<feature type="domain" description="Trichome birefringence-like N-terminal" evidence="8">
    <location>
        <begin position="5"/>
        <end position="58"/>
    </location>
</feature>
<evidence type="ECO:0000256" key="2">
    <source>
        <dbReference type="ARBA" id="ARBA00007727"/>
    </source>
</evidence>
<reference evidence="10" key="1">
    <citation type="journal article" date="2010" name="Nat. Biotechnol.">
        <title>Draft genome sequence of the oilseed species Ricinus communis.</title>
        <authorList>
            <person name="Chan A.P."/>
            <person name="Crabtree J."/>
            <person name="Zhao Q."/>
            <person name="Lorenzi H."/>
            <person name="Orvis J."/>
            <person name="Puiu D."/>
            <person name="Melake-Berhan A."/>
            <person name="Jones K.M."/>
            <person name="Redman J."/>
            <person name="Chen G."/>
            <person name="Cahoon E.B."/>
            <person name="Gedil M."/>
            <person name="Stanke M."/>
            <person name="Haas B.J."/>
            <person name="Wortman J.R."/>
            <person name="Fraser-Liggett C.M."/>
            <person name="Ravel J."/>
            <person name="Rabinowicz P.D."/>
        </authorList>
    </citation>
    <scope>NUCLEOTIDE SEQUENCE [LARGE SCALE GENOMIC DNA]</scope>
    <source>
        <strain evidence="10">cv. Hale</strain>
    </source>
</reference>
<evidence type="ECO:0000259" key="8">
    <source>
        <dbReference type="Pfam" id="PF14416"/>
    </source>
</evidence>
<evidence type="ECO:0000313" key="10">
    <source>
        <dbReference type="Proteomes" id="UP000008311"/>
    </source>
</evidence>
<dbReference type="GO" id="GO:0005794">
    <property type="term" value="C:Golgi apparatus"/>
    <property type="evidence" value="ECO:0000318"/>
    <property type="project" value="GO_Central"/>
</dbReference>
<evidence type="ECO:0000256" key="5">
    <source>
        <dbReference type="ARBA" id="ARBA00022989"/>
    </source>
</evidence>
<gene>
    <name evidence="9" type="ORF">RCOM_1576490</name>
</gene>
<dbReference type="PANTHER" id="PTHR32285">
    <property type="entry name" value="PROTEIN TRICHOME BIREFRINGENCE-LIKE 9-RELATED"/>
    <property type="match status" value="1"/>
</dbReference>
<protein>
    <submittedName>
        <fullName evidence="9">Uncharacterized protein</fullName>
    </submittedName>
</protein>
<sequence>MQKEENCDLFKGHWVPDLRRSQYTNVSCKSIPDSKNCFKHGRKDTDFLNWRWKPDGCELPRFDPRIFFAIVRGKTMAFIGDSVARNHVESLLCLLSLEEIPVSTFRDAENRSLTWHFPNNNFILMVLWTKFLVIEEERVINGTNSGTFDLHLDKIDRNWTSKLPEMDYAIISDVHWFFRKNFLYENGNLIGCIYCSEPNLKSYNLEFAIERIVRLVLTYVSNCKECKAGLLTLIRTYSPAHFENGSWNTGGNCNKTAPLREEEINLESSDWKLRSVQVGEVEKARKAEKRGKRFEVFDVTMAMLMRHDGHPDAYWGNKWMKGYSDCVHWCMPGPIDVWNDLLMALLKRYIDSSRLKEINQ</sequence>
<comment type="subcellular location">
    <subcellularLocation>
        <location evidence="1">Membrane</location>
        <topology evidence="1">Single-pass membrane protein</topology>
    </subcellularLocation>
</comment>
<keyword evidence="4" id="KW-0735">Signal-anchor</keyword>